<dbReference type="CDD" id="cd03043">
    <property type="entry name" value="GST_N_1"/>
    <property type="match status" value="1"/>
</dbReference>
<dbReference type="AlphaFoldDB" id="A0A5C8KM29"/>
<dbReference type="SUPFAM" id="SSF47616">
    <property type="entry name" value="GST C-terminal domain-like"/>
    <property type="match status" value="1"/>
</dbReference>
<dbReference type="RefSeq" id="WP_147892339.1">
    <property type="nucleotide sequence ID" value="NZ_VRTS01000009.1"/>
</dbReference>
<keyword evidence="3" id="KW-1185">Reference proteome</keyword>
<reference evidence="2 3" key="1">
    <citation type="submission" date="2019-08" db="EMBL/GenBank/DDBJ databases">
        <authorList>
            <person name="Karlyshev A.V."/>
        </authorList>
    </citation>
    <scope>NUCLEOTIDE SEQUENCE [LARGE SCALE GENOMIC DNA]</scope>
    <source>
        <strain evidence="2 3">Alg18-2.2</strain>
    </source>
</reference>
<gene>
    <name evidence="2" type="ORF">FU658_12265</name>
</gene>
<organism evidence="2 3">
    <name type="scientific">Alkalisalibacterium limincola</name>
    <dbReference type="NCBI Taxonomy" id="2699169"/>
    <lineage>
        <taxon>Bacteria</taxon>
        <taxon>Pseudomonadati</taxon>
        <taxon>Pseudomonadota</taxon>
        <taxon>Gammaproteobacteria</taxon>
        <taxon>Lysobacterales</taxon>
        <taxon>Lysobacteraceae</taxon>
        <taxon>Alkalisalibacterium</taxon>
    </lineage>
</organism>
<sequence>MPTLVIANKNYSSWSLRPWLLMKVHRIAFEECRLSLDSEGFRARIGELSPSGRVPVLHHDDRVIWESLAICEYISDIWLDGRGWPSDAGLRGMARSAACEMHSGFQALRAQLPMNCARRPDGYRWDEAAQRDIARVLAIWNDLLARSGGPWLCGGFGIVDAMFAPVVIRFRGYGVDLDGDAREYVRHMLAMPEMREWIAAGVAEPERLEKYETLA</sequence>
<dbReference type="OrthoDB" id="9799538at2"/>
<dbReference type="Gene3D" id="3.40.30.10">
    <property type="entry name" value="Glutaredoxin"/>
    <property type="match status" value="1"/>
</dbReference>
<dbReference type="GO" id="GO:0006749">
    <property type="term" value="P:glutathione metabolic process"/>
    <property type="evidence" value="ECO:0007669"/>
    <property type="project" value="TreeGrafter"/>
</dbReference>
<dbReference type="GO" id="GO:0016034">
    <property type="term" value="F:maleylacetoacetate isomerase activity"/>
    <property type="evidence" value="ECO:0007669"/>
    <property type="project" value="TreeGrafter"/>
</dbReference>
<dbReference type="InterPro" id="IPR004045">
    <property type="entry name" value="Glutathione_S-Trfase_N"/>
</dbReference>
<protein>
    <submittedName>
        <fullName evidence="2">Glutathione S-transferase family protein</fullName>
    </submittedName>
</protein>
<evidence type="ECO:0000313" key="3">
    <source>
        <dbReference type="Proteomes" id="UP000321248"/>
    </source>
</evidence>
<dbReference type="Pfam" id="PF13409">
    <property type="entry name" value="GST_N_2"/>
    <property type="match status" value="1"/>
</dbReference>
<dbReference type="GO" id="GO:0004364">
    <property type="term" value="F:glutathione transferase activity"/>
    <property type="evidence" value="ECO:0007669"/>
    <property type="project" value="TreeGrafter"/>
</dbReference>
<name>A0A5C8KM29_9GAMM</name>
<dbReference type="Gene3D" id="1.20.1050.10">
    <property type="match status" value="1"/>
</dbReference>
<dbReference type="InterPro" id="IPR036282">
    <property type="entry name" value="Glutathione-S-Trfase_C_sf"/>
</dbReference>
<evidence type="ECO:0000313" key="2">
    <source>
        <dbReference type="EMBL" id="TXK60546.1"/>
    </source>
</evidence>
<accession>A0A5C8KM29</accession>
<proteinExistence type="predicted"/>
<dbReference type="CDD" id="cd03194">
    <property type="entry name" value="GST_C_3"/>
    <property type="match status" value="1"/>
</dbReference>
<evidence type="ECO:0000259" key="1">
    <source>
        <dbReference type="PROSITE" id="PS50404"/>
    </source>
</evidence>
<dbReference type="InterPro" id="IPR036249">
    <property type="entry name" value="Thioredoxin-like_sf"/>
</dbReference>
<feature type="domain" description="GST N-terminal" evidence="1">
    <location>
        <begin position="2"/>
        <end position="82"/>
    </location>
</feature>
<dbReference type="PROSITE" id="PS50404">
    <property type="entry name" value="GST_NTER"/>
    <property type="match status" value="1"/>
</dbReference>
<dbReference type="SUPFAM" id="SSF52833">
    <property type="entry name" value="Thioredoxin-like"/>
    <property type="match status" value="1"/>
</dbReference>
<comment type="caution">
    <text evidence="2">The sequence shown here is derived from an EMBL/GenBank/DDBJ whole genome shotgun (WGS) entry which is preliminary data.</text>
</comment>
<dbReference type="PANTHER" id="PTHR42673:SF4">
    <property type="entry name" value="MALEYLACETOACETATE ISOMERASE"/>
    <property type="match status" value="1"/>
</dbReference>
<dbReference type="GO" id="GO:0006559">
    <property type="term" value="P:L-phenylalanine catabolic process"/>
    <property type="evidence" value="ECO:0007669"/>
    <property type="project" value="TreeGrafter"/>
</dbReference>
<dbReference type="EMBL" id="VRTS01000009">
    <property type="protein sequence ID" value="TXK60546.1"/>
    <property type="molecule type" value="Genomic_DNA"/>
</dbReference>
<dbReference type="Pfam" id="PF13410">
    <property type="entry name" value="GST_C_2"/>
    <property type="match status" value="1"/>
</dbReference>
<dbReference type="Proteomes" id="UP000321248">
    <property type="component" value="Unassembled WGS sequence"/>
</dbReference>
<dbReference type="PANTHER" id="PTHR42673">
    <property type="entry name" value="MALEYLACETOACETATE ISOMERASE"/>
    <property type="match status" value="1"/>
</dbReference>